<dbReference type="AlphaFoldDB" id="A0A174C701"/>
<organism evidence="8 9">
    <name type="scientific">Faecalibacterium hattorii</name>
    <dbReference type="NCBI Taxonomy" id="2935520"/>
    <lineage>
        <taxon>Bacteria</taxon>
        <taxon>Bacillati</taxon>
        <taxon>Bacillota</taxon>
        <taxon>Clostridia</taxon>
        <taxon>Eubacteriales</taxon>
        <taxon>Oscillospiraceae</taxon>
        <taxon>Faecalibacterium</taxon>
    </lineage>
</organism>
<evidence type="ECO:0000256" key="6">
    <source>
        <dbReference type="ARBA" id="ARBA00023136"/>
    </source>
</evidence>
<evidence type="ECO:0000256" key="3">
    <source>
        <dbReference type="ARBA" id="ARBA00022475"/>
    </source>
</evidence>
<keyword evidence="5" id="KW-1133">Transmembrane helix</keyword>
<dbReference type="Proteomes" id="UP000250429">
    <property type="component" value="Unassembled WGS sequence"/>
</dbReference>
<comment type="subcellular location">
    <subcellularLocation>
        <location evidence="1">Cell membrane</location>
        <topology evidence="1">Multi-pass membrane protein</topology>
    </subcellularLocation>
</comment>
<dbReference type="EMBL" id="PRLC01000007">
    <property type="protein sequence ID" value="RAW62052.1"/>
    <property type="molecule type" value="Genomic_DNA"/>
</dbReference>
<evidence type="ECO:0000259" key="7">
    <source>
        <dbReference type="Pfam" id="PF00892"/>
    </source>
</evidence>
<dbReference type="InterPro" id="IPR000620">
    <property type="entry name" value="EamA_dom"/>
</dbReference>
<name>A0A174C701_9FIRM</name>
<keyword evidence="4" id="KW-0812">Transmembrane</keyword>
<keyword evidence="3" id="KW-1003">Cell membrane</keyword>
<dbReference type="OrthoDB" id="9804865at2"/>
<comment type="similarity">
    <text evidence="2">Belongs to the EamA transporter family.</text>
</comment>
<keyword evidence="9" id="KW-1185">Reference proteome</keyword>
<accession>A0A174C701</accession>
<evidence type="ECO:0000256" key="5">
    <source>
        <dbReference type="ARBA" id="ARBA00022989"/>
    </source>
</evidence>
<proteinExistence type="inferred from homology"/>
<evidence type="ECO:0000256" key="2">
    <source>
        <dbReference type="ARBA" id="ARBA00007362"/>
    </source>
</evidence>
<dbReference type="Gene3D" id="1.10.3730.20">
    <property type="match status" value="1"/>
</dbReference>
<evidence type="ECO:0000313" key="8">
    <source>
        <dbReference type="EMBL" id="RAW62052.1"/>
    </source>
</evidence>
<dbReference type="RefSeq" id="WP_055191488.1">
    <property type="nucleotide sequence ID" value="NZ_JBLVPC010000055.1"/>
</dbReference>
<evidence type="ECO:0000256" key="4">
    <source>
        <dbReference type="ARBA" id="ARBA00022692"/>
    </source>
</evidence>
<dbReference type="PANTHER" id="PTHR42920">
    <property type="entry name" value="OS03G0707200 PROTEIN-RELATED"/>
    <property type="match status" value="1"/>
</dbReference>
<feature type="domain" description="EamA" evidence="7">
    <location>
        <begin position="9"/>
        <end position="149"/>
    </location>
</feature>
<protein>
    <submittedName>
        <fullName evidence="8">EamA/RhaT family transporter</fullName>
    </submittedName>
</protein>
<dbReference type="InterPro" id="IPR051258">
    <property type="entry name" value="Diverse_Substrate_Transporter"/>
</dbReference>
<reference evidence="8 9" key="1">
    <citation type="submission" date="2018-02" db="EMBL/GenBank/DDBJ databases">
        <title>Complete genome sequencing of Faecalibacterium prausnitzii strains isolated from the human gut.</title>
        <authorList>
            <person name="Fitzgerald B.C."/>
            <person name="Shkoporov A.N."/>
            <person name="Ross P.R."/>
            <person name="Hill C."/>
        </authorList>
    </citation>
    <scope>NUCLEOTIDE SEQUENCE [LARGE SCALE GENOMIC DNA]</scope>
    <source>
        <strain evidence="8 9">APC922/41-1</strain>
    </source>
</reference>
<dbReference type="Pfam" id="PF00892">
    <property type="entry name" value="EamA"/>
    <property type="match status" value="2"/>
</dbReference>
<feature type="domain" description="EamA" evidence="7">
    <location>
        <begin position="163"/>
        <end position="292"/>
    </location>
</feature>
<dbReference type="SUPFAM" id="SSF103481">
    <property type="entry name" value="Multidrug resistance efflux transporter EmrE"/>
    <property type="match status" value="1"/>
</dbReference>
<dbReference type="GO" id="GO:0005886">
    <property type="term" value="C:plasma membrane"/>
    <property type="evidence" value="ECO:0007669"/>
    <property type="project" value="UniProtKB-SubCell"/>
</dbReference>
<dbReference type="InterPro" id="IPR037185">
    <property type="entry name" value="EmrE-like"/>
</dbReference>
<comment type="caution">
    <text evidence="8">The sequence shown here is derived from an EMBL/GenBank/DDBJ whole genome shotgun (WGS) entry which is preliminary data.</text>
</comment>
<sequence length="309" mass="33147">MNTQTKHSLMLMLCAFIWGTAFVAQSAGSGMGAYSFLAGRSWLAVIVLLPTVRAFDAVHRKQGVPFGGPATNAERKTLLIAGLICGTLLFAASAAQQIGITINPSTAKAGFLTAMYVVLVPVFGLFLGRRGNVQLWLSMVISVGGLYLLCMKNGFGGIESSDWILLSCAVLFSFQIMAVDHFSPLVDGVRLSLLQFFVVAVESTAAAFLFETPALAEFGANWLPLIYCGVLSSGVAYTLQILGQKELNPAIASLIMCLESVFSALGGWLILHQRLSVREGFGCVLIFAAVVLAQLPVEEWRKCRAGNRK</sequence>
<gene>
    <name evidence="8" type="ORF">C4N23_06170</name>
</gene>
<keyword evidence="6" id="KW-0472">Membrane</keyword>
<dbReference type="PANTHER" id="PTHR42920:SF5">
    <property type="entry name" value="EAMA DOMAIN-CONTAINING PROTEIN"/>
    <property type="match status" value="1"/>
</dbReference>
<evidence type="ECO:0000313" key="9">
    <source>
        <dbReference type="Proteomes" id="UP000250429"/>
    </source>
</evidence>
<evidence type="ECO:0000256" key="1">
    <source>
        <dbReference type="ARBA" id="ARBA00004651"/>
    </source>
</evidence>